<sequence length="101" mass="11092">MRLIEAHPNRRWLVVTLICIVALVTPIGGTMGIILEDSAMNGQTKDAVTCVLLSLALGTFIYITFFEILVPENAKHYNKFAQWFASVIGFAIIAGMMAFAT</sequence>
<keyword evidence="2 5" id="KW-0812">Transmembrane</keyword>
<evidence type="ECO:0000313" key="6">
    <source>
        <dbReference type="EMBL" id="PIO63304.1"/>
    </source>
</evidence>
<organism evidence="6 7">
    <name type="scientific">Teladorsagia circumcincta</name>
    <name type="common">Brown stomach worm</name>
    <name type="synonym">Ostertagia circumcincta</name>
    <dbReference type="NCBI Taxonomy" id="45464"/>
    <lineage>
        <taxon>Eukaryota</taxon>
        <taxon>Metazoa</taxon>
        <taxon>Ecdysozoa</taxon>
        <taxon>Nematoda</taxon>
        <taxon>Chromadorea</taxon>
        <taxon>Rhabditida</taxon>
        <taxon>Rhabditina</taxon>
        <taxon>Rhabditomorpha</taxon>
        <taxon>Strongyloidea</taxon>
        <taxon>Trichostrongylidae</taxon>
        <taxon>Teladorsagia</taxon>
    </lineage>
</organism>
<feature type="transmembrane region" description="Helical" evidence="5">
    <location>
        <begin position="80"/>
        <end position="100"/>
    </location>
</feature>
<feature type="transmembrane region" description="Helical" evidence="5">
    <location>
        <begin position="47"/>
        <end position="68"/>
    </location>
</feature>
<dbReference type="GO" id="GO:0005886">
    <property type="term" value="C:plasma membrane"/>
    <property type="evidence" value="ECO:0007669"/>
    <property type="project" value="TreeGrafter"/>
</dbReference>
<dbReference type="PANTHER" id="PTHR11040">
    <property type="entry name" value="ZINC/IRON TRANSPORTER"/>
    <property type="match status" value="1"/>
</dbReference>
<name>A0A2G9TZA7_TELCI</name>
<gene>
    <name evidence="6" type="ORF">TELCIR_15095</name>
</gene>
<dbReference type="OrthoDB" id="448280at2759"/>
<dbReference type="PANTHER" id="PTHR11040:SF76">
    <property type="entry name" value="ZINC TRANSPORTER ZIP3"/>
    <property type="match status" value="1"/>
</dbReference>
<proteinExistence type="predicted"/>
<evidence type="ECO:0000313" key="7">
    <source>
        <dbReference type="Proteomes" id="UP000230423"/>
    </source>
</evidence>
<comment type="subcellular location">
    <subcellularLocation>
        <location evidence="1">Membrane</location>
        <topology evidence="1">Multi-pass membrane protein</topology>
    </subcellularLocation>
</comment>
<dbReference type="InterPro" id="IPR003689">
    <property type="entry name" value="ZIP"/>
</dbReference>
<keyword evidence="7" id="KW-1185">Reference proteome</keyword>
<dbReference type="GO" id="GO:0005385">
    <property type="term" value="F:zinc ion transmembrane transporter activity"/>
    <property type="evidence" value="ECO:0007669"/>
    <property type="project" value="TreeGrafter"/>
</dbReference>
<keyword evidence="4 5" id="KW-0472">Membrane</keyword>
<protein>
    <recommendedName>
        <fullName evidence="8">Metal cation transporter, ZIP family</fullName>
    </recommendedName>
</protein>
<evidence type="ECO:0000256" key="1">
    <source>
        <dbReference type="ARBA" id="ARBA00004141"/>
    </source>
</evidence>
<feature type="transmembrane region" description="Helical" evidence="5">
    <location>
        <begin position="12"/>
        <end position="35"/>
    </location>
</feature>
<dbReference type="Pfam" id="PF02535">
    <property type="entry name" value="Zip"/>
    <property type="match status" value="1"/>
</dbReference>
<dbReference type="EMBL" id="KZ351048">
    <property type="protein sequence ID" value="PIO63304.1"/>
    <property type="molecule type" value="Genomic_DNA"/>
</dbReference>
<evidence type="ECO:0000256" key="2">
    <source>
        <dbReference type="ARBA" id="ARBA00022692"/>
    </source>
</evidence>
<evidence type="ECO:0000256" key="5">
    <source>
        <dbReference type="SAM" id="Phobius"/>
    </source>
</evidence>
<keyword evidence="3 5" id="KW-1133">Transmembrane helix</keyword>
<dbReference type="Proteomes" id="UP000230423">
    <property type="component" value="Unassembled WGS sequence"/>
</dbReference>
<evidence type="ECO:0000256" key="3">
    <source>
        <dbReference type="ARBA" id="ARBA00022989"/>
    </source>
</evidence>
<accession>A0A2G9TZA7</accession>
<evidence type="ECO:0008006" key="8">
    <source>
        <dbReference type="Google" id="ProtNLM"/>
    </source>
</evidence>
<dbReference type="AlphaFoldDB" id="A0A2G9TZA7"/>
<evidence type="ECO:0000256" key="4">
    <source>
        <dbReference type="ARBA" id="ARBA00023136"/>
    </source>
</evidence>
<reference evidence="6 7" key="1">
    <citation type="submission" date="2015-09" db="EMBL/GenBank/DDBJ databases">
        <title>Draft genome of the parasitic nematode Teladorsagia circumcincta isolate WARC Sus (inbred).</title>
        <authorList>
            <person name="Mitreva M."/>
        </authorList>
    </citation>
    <scope>NUCLEOTIDE SEQUENCE [LARGE SCALE GENOMIC DNA]</scope>
    <source>
        <strain evidence="6 7">S</strain>
    </source>
</reference>